<evidence type="ECO:0000259" key="3">
    <source>
        <dbReference type="PROSITE" id="PS51278"/>
    </source>
</evidence>
<evidence type="ECO:0000313" key="4">
    <source>
        <dbReference type="EMBL" id="CAB9501620.1"/>
    </source>
</evidence>
<evidence type="ECO:0000256" key="1">
    <source>
        <dbReference type="ARBA" id="ARBA00022962"/>
    </source>
</evidence>
<dbReference type="OrthoDB" id="185546at2759"/>
<comment type="caution">
    <text evidence="4">The sequence shown here is derived from an EMBL/GenBank/DDBJ whole genome shotgun (WGS) entry which is preliminary data.</text>
</comment>
<dbReference type="Pfam" id="PF13230">
    <property type="entry name" value="GATase_4"/>
    <property type="match status" value="1"/>
</dbReference>
<accession>A0A9N8DJC3</accession>
<sequence length="387" mass="43358">MSWLLLLLTLLVVMTFSSSHGFLLPTTTPPPSMAFGSIITTTTSTSSSTTTSSLYCQLLGMSCRQPTDFSFSFQGFCKRGGETDIHSDGWGLAFYQNGGVRQFHDDQPAAESPLADFLVQYPIRTVNMMAHIRYATHGPVNLANVHPFAREWAGVQWVFAHNGHVPLFIDDNQDDDNDNNELPILGDNKQNQTQVYHPVGTTDSEAAFCAILNALRHKYDRKLPSLPALYQTLHELATEIVDYAPDDTILNFLMACGPHVLWVYSWPGRRPGSDVWNGLHYTVREYPFTKCHLCDLDYTVDFGTVTTQQDRVAVVATRPLTDDEEWIELEPGELILLDEGLPHAHTQQLARLEQMGHGLVNSTTTGLLQEDLRRYEFQPEFHVGGGI</sequence>
<dbReference type="InterPro" id="IPR017932">
    <property type="entry name" value="GATase_2_dom"/>
</dbReference>
<protein>
    <submittedName>
        <fullName evidence="4">Glutamine amidotransferase</fullName>
    </submittedName>
</protein>
<dbReference type="PANTHER" id="PTHR42824">
    <property type="entry name" value="GLUTAMINE AMIDOTRANSFERASE"/>
    <property type="match status" value="1"/>
</dbReference>
<gene>
    <name evidence="4" type="ORF">SEMRO_113_G056140.1</name>
</gene>
<dbReference type="EMBL" id="CAICTM010000112">
    <property type="protein sequence ID" value="CAB9501620.1"/>
    <property type="molecule type" value="Genomic_DNA"/>
</dbReference>
<dbReference type="InterPro" id="IPR026869">
    <property type="entry name" value="EgtC-like"/>
</dbReference>
<name>A0A9N8DJC3_9STRA</name>
<organism evidence="4 5">
    <name type="scientific">Seminavis robusta</name>
    <dbReference type="NCBI Taxonomy" id="568900"/>
    <lineage>
        <taxon>Eukaryota</taxon>
        <taxon>Sar</taxon>
        <taxon>Stramenopiles</taxon>
        <taxon>Ochrophyta</taxon>
        <taxon>Bacillariophyta</taxon>
        <taxon>Bacillariophyceae</taxon>
        <taxon>Bacillariophycidae</taxon>
        <taxon>Naviculales</taxon>
        <taxon>Naviculaceae</taxon>
        <taxon>Seminavis</taxon>
    </lineage>
</organism>
<reference evidence="4" key="1">
    <citation type="submission" date="2020-06" db="EMBL/GenBank/DDBJ databases">
        <authorList>
            <consortium name="Plant Systems Biology data submission"/>
        </authorList>
    </citation>
    <scope>NUCLEOTIDE SEQUENCE</scope>
    <source>
        <strain evidence="4">D6</strain>
    </source>
</reference>
<dbReference type="Gene3D" id="3.60.20.10">
    <property type="entry name" value="Glutamine Phosphoribosylpyrophosphate, subunit 1, domain 1"/>
    <property type="match status" value="1"/>
</dbReference>
<dbReference type="PANTHER" id="PTHR42824:SF1">
    <property type="entry name" value="GLUTAMINE AMIDOTRANSFERASE YAFJ-RELATED"/>
    <property type="match status" value="1"/>
</dbReference>
<feature type="signal peptide" evidence="2">
    <location>
        <begin position="1"/>
        <end position="19"/>
    </location>
</feature>
<dbReference type="Proteomes" id="UP001153069">
    <property type="component" value="Unassembled WGS sequence"/>
</dbReference>
<keyword evidence="1 4" id="KW-0315">Glutamine amidotransferase</keyword>
<evidence type="ECO:0000313" key="5">
    <source>
        <dbReference type="Proteomes" id="UP001153069"/>
    </source>
</evidence>
<evidence type="ECO:0000256" key="2">
    <source>
        <dbReference type="SAM" id="SignalP"/>
    </source>
</evidence>
<dbReference type="InterPro" id="IPR029055">
    <property type="entry name" value="Ntn_hydrolases_N"/>
</dbReference>
<dbReference type="CDD" id="cd01908">
    <property type="entry name" value="YafJ"/>
    <property type="match status" value="1"/>
</dbReference>
<feature type="chain" id="PRO_5040120597" evidence="2">
    <location>
        <begin position="20"/>
        <end position="387"/>
    </location>
</feature>
<dbReference type="SUPFAM" id="SSF56235">
    <property type="entry name" value="N-terminal nucleophile aminohydrolases (Ntn hydrolases)"/>
    <property type="match status" value="1"/>
</dbReference>
<dbReference type="AlphaFoldDB" id="A0A9N8DJC3"/>
<keyword evidence="5" id="KW-1185">Reference proteome</keyword>
<keyword evidence="2" id="KW-0732">Signal</keyword>
<dbReference type="PROSITE" id="PS51278">
    <property type="entry name" value="GATASE_TYPE_2"/>
    <property type="match status" value="1"/>
</dbReference>
<feature type="domain" description="Glutamine amidotransferase type-2" evidence="3">
    <location>
        <begin position="56"/>
        <end position="340"/>
    </location>
</feature>
<proteinExistence type="predicted"/>